<organism evidence="3 4">
    <name type="scientific">Desulforamulus ruminis (strain ATCC 23193 / DSM 2154 / NCIMB 8452 / DL)</name>
    <name type="common">Desulfotomaculum ruminis</name>
    <dbReference type="NCBI Taxonomy" id="696281"/>
    <lineage>
        <taxon>Bacteria</taxon>
        <taxon>Bacillati</taxon>
        <taxon>Bacillota</taxon>
        <taxon>Clostridia</taxon>
        <taxon>Eubacteriales</taxon>
        <taxon>Peptococcaceae</taxon>
        <taxon>Desulforamulus</taxon>
    </lineage>
</organism>
<sequence length="384" mass="42854">MKLKGLFMLAIFAFTLVLPRPAAAAQILVNGQELNAVTVIEKGTTLVPLRAIFQSLGATVDWDNETRTVTAVKGDIILKLQVGSQTAYRNGQPLNLLVPGKVIQGSTMVPLRFVSEALDAKVNWDSSGIITITSPSQSFDGKVNIVPVKRVVNSDPLYEAILAGLEEVKDSAVFDLDNKYQYDVKKVEDISKQVLEDHPDLSYINFVEVKIKTGPVTRAEIKYDYSFPTEKVKEMIKAVEAKSREIINEVIKPSMSDLEKEKALHDYVVLNTAFDYINYKNNTIPKESYSAYGVLIKGVGVCQGYASAMHKLLNMAGVEAKFITGTGKVENRSEPHGWNLVKINGQWYHLDTTWDDPAPDRPGKVSYKYFNLTDSEMRKDHSWE</sequence>
<protein>
    <submittedName>
        <fullName evidence="3">Copper amine oxidase-like domain-containing protein</fullName>
    </submittedName>
</protein>
<feature type="signal peptide" evidence="1">
    <location>
        <begin position="1"/>
        <end position="24"/>
    </location>
</feature>
<dbReference type="InterPro" id="IPR036582">
    <property type="entry name" value="Mao_N_sf"/>
</dbReference>
<dbReference type="PANTHER" id="PTHR46333">
    <property type="entry name" value="CYTOKINESIS PROTEIN 3"/>
    <property type="match status" value="1"/>
</dbReference>
<dbReference type="GO" id="GO:0005737">
    <property type="term" value="C:cytoplasm"/>
    <property type="evidence" value="ECO:0007669"/>
    <property type="project" value="TreeGrafter"/>
</dbReference>
<evidence type="ECO:0000256" key="1">
    <source>
        <dbReference type="SAM" id="SignalP"/>
    </source>
</evidence>
<keyword evidence="1" id="KW-0732">Signal</keyword>
<dbReference type="SUPFAM" id="SSF55383">
    <property type="entry name" value="Copper amine oxidase, domain N"/>
    <property type="match status" value="1"/>
</dbReference>
<dbReference type="InterPro" id="IPR002931">
    <property type="entry name" value="Transglutaminase-like"/>
</dbReference>
<dbReference type="Gene3D" id="3.10.620.30">
    <property type="match status" value="1"/>
</dbReference>
<dbReference type="InterPro" id="IPR052557">
    <property type="entry name" value="CAP/Cytokinesis_protein"/>
</dbReference>
<dbReference type="STRING" id="696281.Desru_2189"/>
<dbReference type="RefSeq" id="WP_013842197.1">
    <property type="nucleotide sequence ID" value="NC_015589.1"/>
</dbReference>
<dbReference type="Proteomes" id="UP000009234">
    <property type="component" value="Chromosome"/>
</dbReference>
<dbReference type="SUPFAM" id="SSF54001">
    <property type="entry name" value="Cysteine proteinases"/>
    <property type="match status" value="1"/>
</dbReference>
<keyword evidence="4" id="KW-1185">Reference proteome</keyword>
<dbReference type="eggNOG" id="COG5279">
    <property type="taxonomic scope" value="Bacteria"/>
</dbReference>
<feature type="domain" description="Transglutaminase-like" evidence="2">
    <location>
        <begin position="294"/>
        <end position="354"/>
    </location>
</feature>
<dbReference type="Gene3D" id="3.30.457.10">
    <property type="entry name" value="Copper amine oxidase-like, N-terminal domain"/>
    <property type="match status" value="1"/>
</dbReference>
<reference evidence="3 4" key="2">
    <citation type="journal article" date="2012" name="Stand. Genomic Sci.">
        <title>Complete genome sequence of the sulfate-reducing firmicute Desulfotomaculum ruminis type strain (DL(T)).</title>
        <authorList>
            <person name="Spring S."/>
            <person name="Visser M."/>
            <person name="Lu M."/>
            <person name="Copeland A."/>
            <person name="Lapidus A."/>
            <person name="Lucas S."/>
            <person name="Cheng J.F."/>
            <person name="Han C."/>
            <person name="Tapia R."/>
            <person name="Goodwin L.A."/>
            <person name="Pitluck S."/>
            <person name="Ivanova N."/>
            <person name="Land M."/>
            <person name="Hauser L."/>
            <person name="Larimer F."/>
            <person name="Rohde M."/>
            <person name="Goker M."/>
            <person name="Detter J.C."/>
            <person name="Kyrpides N.C."/>
            <person name="Woyke T."/>
            <person name="Schaap P.J."/>
            <person name="Plugge C.M."/>
            <person name="Muyzer G."/>
            <person name="Kuever J."/>
            <person name="Pereira I.A."/>
            <person name="Parshina S.N."/>
            <person name="Bernier-Latmani R."/>
            <person name="Stams A.J."/>
            <person name="Klenk H.P."/>
        </authorList>
    </citation>
    <scope>NUCLEOTIDE SEQUENCE [LARGE SCALE GENOMIC DNA]</scope>
    <source>
        <strain evidence="4">ATCC 23193 / DSM 2154 / NCIB 8452 / DL</strain>
    </source>
</reference>
<dbReference type="PANTHER" id="PTHR46333:SF2">
    <property type="entry name" value="CYTOKINESIS PROTEIN 3"/>
    <property type="match status" value="1"/>
</dbReference>
<dbReference type="OrthoDB" id="9779128at2"/>
<proteinExistence type="predicted"/>
<name>F6DKR3_DESRL</name>
<dbReference type="EMBL" id="CP002780">
    <property type="protein sequence ID" value="AEG60438.1"/>
    <property type="molecule type" value="Genomic_DNA"/>
</dbReference>
<gene>
    <name evidence="3" type="ordered locus">Desru_2189</name>
</gene>
<dbReference type="InterPro" id="IPR038765">
    <property type="entry name" value="Papain-like_cys_pep_sf"/>
</dbReference>
<dbReference type="Pfam" id="PF07833">
    <property type="entry name" value="Cu_amine_oxidN1"/>
    <property type="match status" value="1"/>
</dbReference>
<dbReference type="InterPro" id="IPR012854">
    <property type="entry name" value="Cu_amine_oxidase-like_N"/>
</dbReference>
<reference evidence="4" key="1">
    <citation type="submission" date="2011-05" db="EMBL/GenBank/DDBJ databases">
        <title>Complete sequence of Desulfotomaculum ruminis DSM 2154.</title>
        <authorList>
            <person name="Lucas S."/>
            <person name="Copeland A."/>
            <person name="Lapidus A."/>
            <person name="Cheng J.-F."/>
            <person name="Goodwin L."/>
            <person name="Pitluck S."/>
            <person name="Lu M."/>
            <person name="Detter J.C."/>
            <person name="Han C."/>
            <person name="Tapia R."/>
            <person name="Land M."/>
            <person name="Hauser L."/>
            <person name="Kyrpides N."/>
            <person name="Ivanova N."/>
            <person name="Mikhailova N."/>
            <person name="Pagani I."/>
            <person name="Stams A.J.M."/>
            <person name="Plugge C.M."/>
            <person name="Muyzer G."/>
            <person name="Kuever J."/>
            <person name="Parshina S.N."/>
            <person name="Ivanova A.E."/>
            <person name="Nazina T.N."/>
            <person name="Brambilla E."/>
            <person name="Spring S."/>
            <person name="Klenk H.-P."/>
            <person name="Woyke T."/>
        </authorList>
    </citation>
    <scope>NUCLEOTIDE SEQUENCE [LARGE SCALE GENOMIC DNA]</scope>
    <source>
        <strain evidence="4">ATCC 23193 / DSM 2154 / NCIB 8452 / DL</strain>
    </source>
</reference>
<evidence type="ECO:0000313" key="4">
    <source>
        <dbReference type="Proteomes" id="UP000009234"/>
    </source>
</evidence>
<dbReference type="eggNOG" id="COG0103">
    <property type="taxonomic scope" value="Bacteria"/>
</dbReference>
<dbReference type="Pfam" id="PF01841">
    <property type="entry name" value="Transglut_core"/>
    <property type="match status" value="1"/>
</dbReference>
<dbReference type="KEGG" id="dru:Desru_2189"/>
<accession>F6DKR3</accession>
<dbReference type="SMART" id="SM00460">
    <property type="entry name" value="TGc"/>
    <property type="match status" value="1"/>
</dbReference>
<feature type="chain" id="PRO_5003338773" evidence="1">
    <location>
        <begin position="25"/>
        <end position="384"/>
    </location>
</feature>
<evidence type="ECO:0000259" key="2">
    <source>
        <dbReference type="SMART" id="SM00460"/>
    </source>
</evidence>
<dbReference type="HOGENOM" id="CLU_059714_0_0_9"/>
<evidence type="ECO:0000313" key="3">
    <source>
        <dbReference type="EMBL" id="AEG60438.1"/>
    </source>
</evidence>
<dbReference type="AlphaFoldDB" id="F6DKR3"/>